<dbReference type="InterPro" id="IPR035901">
    <property type="entry name" value="GIY-YIG_endonuc_sf"/>
</dbReference>
<name>A0A6J5M7W3_9CAUD</name>
<protein>
    <recommendedName>
        <fullName evidence="2">GIY-YIG domain-containing protein</fullName>
    </recommendedName>
</protein>
<proteinExistence type="predicted"/>
<dbReference type="Gene3D" id="3.40.1440.10">
    <property type="entry name" value="GIY-YIG endonuclease"/>
    <property type="match status" value="1"/>
</dbReference>
<accession>A0A6J5M7W3</accession>
<sequence length="106" mass="12427">MIKRKKRSDRNHILYEIVNTITGASYLGITACIGRRVNYSAVLRFQKHCSRAKCENKSWKLYTDMKEYGPDVYDVFVLDIVRGKKAAHQLEVKLLKEFNYELNSTH</sequence>
<dbReference type="SUPFAM" id="SSF82771">
    <property type="entry name" value="GIY-YIG endonuclease"/>
    <property type="match status" value="1"/>
</dbReference>
<reference evidence="1" key="1">
    <citation type="submission" date="2020-04" db="EMBL/GenBank/DDBJ databases">
        <authorList>
            <person name="Chiriac C."/>
            <person name="Salcher M."/>
            <person name="Ghai R."/>
            <person name="Kavagutti S V."/>
        </authorList>
    </citation>
    <scope>NUCLEOTIDE SEQUENCE</scope>
</reference>
<evidence type="ECO:0008006" key="2">
    <source>
        <dbReference type="Google" id="ProtNLM"/>
    </source>
</evidence>
<dbReference type="EMBL" id="LR796420">
    <property type="protein sequence ID" value="CAB4142261.1"/>
    <property type="molecule type" value="Genomic_DNA"/>
</dbReference>
<organism evidence="1">
    <name type="scientific">uncultured Caudovirales phage</name>
    <dbReference type="NCBI Taxonomy" id="2100421"/>
    <lineage>
        <taxon>Viruses</taxon>
        <taxon>Duplodnaviria</taxon>
        <taxon>Heunggongvirae</taxon>
        <taxon>Uroviricota</taxon>
        <taxon>Caudoviricetes</taxon>
        <taxon>Peduoviridae</taxon>
        <taxon>Maltschvirus</taxon>
        <taxon>Maltschvirus maltsch</taxon>
    </lineage>
</organism>
<evidence type="ECO:0000313" key="1">
    <source>
        <dbReference type="EMBL" id="CAB4142261.1"/>
    </source>
</evidence>
<gene>
    <name evidence="1" type="ORF">UFOVP449_18</name>
</gene>
<dbReference type="PROSITE" id="PS51257">
    <property type="entry name" value="PROKAR_LIPOPROTEIN"/>
    <property type="match status" value="1"/>
</dbReference>